<evidence type="ECO:0000256" key="3">
    <source>
        <dbReference type="ARBA" id="ARBA00022898"/>
    </source>
</evidence>
<evidence type="ECO:0000256" key="4">
    <source>
        <dbReference type="ARBA" id="ARBA00023239"/>
    </source>
</evidence>
<protein>
    <recommendedName>
        <fullName evidence="2">cysteine-S-conjugate beta-lyase</fullName>
        <ecNumber evidence="2">4.4.1.13</ecNumber>
    </recommendedName>
</protein>
<keyword evidence="4" id="KW-0456">Lyase</keyword>
<dbReference type="InterPro" id="IPR015424">
    <property type="entry name" value="PyrdxlP-dep_Trfase"/>
</dbReference>
<sequence>MPESELTIAEQCFIHPPPRKGTFNTFKWDQSQKLHGDDVLPMGVADTDFPLCPVVKARFVEILDSYPFCVYQSAELDDRAYEAVSKWFGKHHGLKFERSRMRLLCSVCNCFVATVLSYTEVGDSVALCMPTYFCFKPHVERHGRVPLEIPLILDEDGRYCFDFPTIEELFAKDYALGAEKKIKLLVLCSPNNPTGTVWTCAELRKLDELCFKYDVHVIADEVHAPIVREGVEFVPFLSISPKCRHTWVSSPSKTWNMCSAQSAVVQCDTDDSVLKFGETLKLLATWGSNILGRMMLTAAYEVGESYRQELIKHIWKNMEIFCSKMESMGFVCPVPDSTFVVWCDGSVINEIITKKRKELKEGEEDTLPPLFEFQSVLDHARILSTSGPCFSWKDDCVRFNLATPMYNILEAIKRIEAVWGDIFL</sequence>
<keyword evidence="8" id="KW-1185">Reference proteome</keyword>
<evidence type="ECO:0000256" key="1">
    <source>
        <dbReference type="ARBA" id="ARBA00001933"/>
    </source>
</evidence>
<dbReference type="PANTHER" id="PTHR43525">
    <property type="entry name" value="PROTEIN MALY"/>
    <property type="match status" value="1"/>
</dbReference>
<dbReference type="EC" id="4.4.1.13" evidence="2"/>
<name>A0ABQ5KV20_9EUKA</name>
<dbReference type="Gene3D" id="3.90.1150.10">
    <property type="entry name" value="Aspartate Aminotransferase, domain 1"/>
    <property type="match status" value="1"/>
</dbReference>
<comment type="similarity">
    <text evidence="5">Belongs to the class-II pyridoxal-phosphate-dependent aminotransferase family. MalY/PatB cystathionine beta-lyase subfamily.</text>
</comment>
<feature type="domain" description="Aminotransferase class I/classII large" evidence="6">
    <location>
        <begin position="38"/>
        <end position="415"/>
    </location>
</feature>
<evidence type="ECO:0000313" key="8">
    <source>
        <dbReference type="Proteomes" id="UP001057375"/>
    </source>
</evidence>
<comment type="caution">
    <text evidence="7">The sequence shown here is derived from an EMBL/GenBank/DDBJ whole genome shotgun (WGS) entry which is preliminary data.</text>
</comment>
<dbReference type="InterPro" id="IPR015421">
    <property type="entry name" value="PyrdxlP-dep_Trfase_major"/>
</dbReference>
<dbReference type="InterPro" id="IPR015422">
    <property type="entry name" value="PyrdxlP-dep_Trfase_small"/>
</dbReference>
<dbReference type="SUPFAM" id="SSF53383">
    <property type="entry name" value="PLP-dependent transferases"/>
    <property type="match status" value="1"/>
</dbReference>
<evidence type="ECO:0000313" key="7">
    <source>
        <dbReference type="EMBL" id="GKT35264.1"/>
    </source>
</evidence>
<dbReference type="InterPro" id="IPR004839">
    <property type="entry name" value="Aminotransferase_I/II_large"/>
</dbReference>
<dbReference type="CDD" id="cd00609">
    <property type="entry name" value="AAT_like"/>
    <property type="match status" value="1"/>
</dbReference>
<dbReference type="EMBL" id="BQXS01010955">
    <property type="protein sequence ID" value="GKT35264.1"/>
    <property type="molecule type" value="Genomic_DNA"/>
</dbReference>
<evidence type="ECO:0000259" key="6">
    <source>
        <dbReference type="Pfam" id="PF00155"/>
    </source>
</evidence>
<evidence type="ECO:0000256" key="2">
    <source>
        <dbReference type="ARBA" id="ARBA00012224"/>
    </source>
</evidence>
<reference evidence="7" key="1">
    <citation type="submission" date="2022-03" db="EMBL/GenBank/DDBJ databases">
        <title>Draft genome sequence of Aduncisulcus paluster, a free-living microaerophilic Fornicata.</title>
        <authorList>
            <person name="Yuyama I."/>
            <person name="Kume K."/>
            <person name="Tamura T."/>
            <person name="Inagaki Y."/>
            <person name="Hashimoto T."/>
        </authorList>
    </citation>
    <scope>NUCLEOTIDE SEQUENCE</scope>
    <source>
        <strain evidence="7">NY0171</strain>
    </source>
</reference>
<organism evidence="7 8">
    <name type="scientific">Aduncisulcus paluster</name>
    <dbReference type="NCBI Taxonomy" id="2918883"/>
    <lineage>
        <taxon>Eukaryota</taxon>
        <taxon>Metamonada</taxon>
        <taxon>Carpediemonas-like organisms</taxon>
        <taxon>Aduncisulcus</taxon>
    </lineage>
</organism>
<dbReference type="Proteomes" id="UP001057375">
    <property type="component" value="Unassembled WGS sequence"/>
</dbReference>
<evidence type="ECO:0000256" key="5">
    <source>
        <dbReference type="ARBA" id="ARBA00037974"/>
    </source>
</evidence>
<dbReference type="Gene3D" id="3.40.640.10">
    <property type="entry name" value="Type I PLP-dependent aspartate aminotransferase-like (Major domain)"/>
    <property type="match status" value="1"/>
</dbReference>
<keyword evidence="3" id="KW-0663">Pyridoxal phosphate</keyword>
<dbReference type="Pfam" id="PF00155">
    <property type="entry name" value="Aminotran_1_2"/>
    <property type="match status" value="1"/>
</dbReference>
<accession>A0ABQ5KV20</accession>
<dbReference type="InterPro" id="IPR051798">
    <property type="entry name" value="Class-II_PLP-Dep_Aminotrans"/>
</dbReference>
<comment type="cofactor">
    <cofactor evidence="1">
        <name>pyridoxal 5'-phosphate</name>
        <dbReference type="ChEBI" id="CHEBI:597326"/>
    </cofactor>
</comment>
<dbReference type="PANTHER" id="PTHR43525:SF2">
    <property type="entry name" value="CYSTATHIONINE BETA-LYASE-RELATED"/>
    <property type="match status" value="1"/>
</dbReference>
<gene>
    <name evidence="7" type="ORF">ADUPG1_008456</name>
</gene>
<proteinExistence type="inferred from homology"/>